<evidence type="ECO:0000256" key="1">
    <source>
        <dbReference type="ARBA" id="ARBA00004496"/>
    </source>
</evidence>
<keyword evidence="4" id="KW-0479">Metal-binding</keyword>
<name>A0A7W4IVR2_9PROT</name>
<dbReference type="InterPro" id="IPR006549">
    <property type="entry name" value="HAD-SF_hydro_IIIA"/>
</dbReference>
<evidence type="ECO:0000313" key="8">
    <source>
        <dbReference type="EMBL" id="MBB2169637.1"/>
    </source>
</evidence>
<sequence length="189" mass="20420">MAQIVVGAGTPTVDGLNFSPAVFFDRDGVLNVDTGYPHRPENLTLLPGAGEAVALIRRRGYRAIVVTNQSGIARGLFGEKDVELFHARLVSALAKKGGAIDAFYFCPYHPQAMIERYRCDHPDRKPNPGMIERAIADFAIDRSRSILIGDKNTDIEAALAAGIRGYLFTGGNLFDFVSSILPPSSALEA</sequence>
<evidence type="ECO:0000256" key="2">
    <source>
        <dbReference type="ARBA" id="ARBA00005628"/>
    </source>
</evidence>
<dbReference type="GO" id="GO:0005737">
    <property type="term" value="C:cytoplasm"/>
    <property type="evidence" value="ECO:0007669"/>
    <property type="project" value="UniProtKB-SubCell"/>
</dbReference>
<keyword evidence="5 8" id="KW-0378">Hydrolase</keyword>
<dbReference type="PANTHER" id="PTHR42891">
    <property type="entry name" value="D-GLYCERO-BETA-D-MANNO-HEPTOSE-1,7-BISPHOSPHATE 7-PHOSPHATASE"/>
    <property type="match status" value="1"/>
</dbReference>
<dbReference type="AlphaFoldDB" id="A0A7W4IVR2"/>
<dbReference type="GO" id="GO:0046872">
    <property type="term" value="F:metal ion binding"/>
    <property type="evidence" value="ECO:0007669"/>
    <property type="project" value="UniProtKB-KW"/>
</dbReference>
<evidence type="ECO:0000256" key="7">
    <source>
        <dbReference type="ARBA" id="ARBA00031828"/>
    </source>
</evidence>
<dbReference type="GO" id="GO:0005975">
    <property type="term" value="P:carbohydrate metabolic process"/>
    <property type="evidence" value="ECO:0007669"/>
    <property type="project" value="InterPro"/>
</dbReference>
<proteinExistence type="inferred from homology"/>
<keyword evidence="3" id="KW-0963">Cytoplasm</keyword>
<comment type="caution">
    <text evidence="8">The sequence shown here is derived from an EMBL/GenBank/DDBJ whole genome shotgun (WGS) entry which is preliminary data.</text>
</comment>
<dbReference type="InterPro" id="IPR006543">
    <property type="entry name" value="Histidinol-phos"/>
</dbReference>
<protein>
    <recommendedName>
        <fullName evidence="7">D,D-heptose 1,7-bisphosphate phosphatase</fullName>
    </recommendedName>
</protein>
<reference evidence="8 9" key="1">
    <citation type="submission" date="2020-04" db="EMBL/GenBank/DDBJ databases">
        <title>Description of novel Gluconacetobacter.</title>
        <authorList>
            <person name="Sombolestani A."/>
        </authorList>
    </citation>
    <scope>NUCLEOTIDE SEQUENCE [LARGE SCALE GENOMIC DNA]</scope>
    <source>
        <strain evidence="8 9">LMG 27801</strain>
    </source>
</reference>
<dbReference type="InterPro" id="IPR023214">
    <property type="entry name" value="HAD_sf"/>
</dbReference>
<dbReference type="CDD" id="cd07503">
    <property type="entry name" value="HAD_HisB-N"/>
    <property type="match status" value="1"/>
</dbReference>
<dbReference type="Proteomes" id="UP000559860">
    <property type="component" value="Unassembled WGS sequence"/>
</dbReference>
<evidence type="ECO:0000256" key="3">
    <source>
        <dbReference type="ARBA" id="ARBA00022490"/>
    </source>
</evidence>
<dbReference type="InterPro" id="IPR004446">
    <property type="entry name" value="Heptose_bisP_phosphatase"/>
</dbReference>
<dbReference type="GO" id="GO:0016791">
    <property type="term" value="F:phosphatase activity"/>
    <property type="evidence" value="ECO:0007669"/>
    <property type="project" value="InterPro"/>
</dbReference>
<evidence type="ECO:0000256" key="4">
    <source>
        <dbReference type="ARBA" id="ARBA00022723"/>
    </source>
</evidence>
<evidence type="ECO:0000313" key="9">
    <source>
        <dbReference type="Proteomes" id="UP000559860"/>
    </source>
</evidence>
<dbReference type="EMBL" id="JABEQD010000011">
    <property type="protein sequence ID" value="MBB2169637.1"/>
    <property type="molecule type" value="Genomic_DNA"/>
</dbReference>
<evidence type="ECO:0000256" key="6">
    <source>
        <dbReference type="ARBA" id="ARBA00023277"/>
    </source>
</evidence>
<dbReference type="Pfam" id="PF13242">
    <property type="entry name" value="Hydrolase_like"/>
    <property type="match status" value="1"/>
</dbReference>
<comment type="similarity">
    <text evidence="2">Belongs to the GmhB family.</text>
</comment>
<accession>A0A7W4IVR2</accession>
<dbReference type="SUPFAM" id="SSF56784">
    <property type="entry name" value="HAD-like"/>
    <property type="match status" value="1"/>
</dbReference>
<comment type="subcellular location">
    <subcellularLocation>
        <location evidence="1">Cytoplasm</location>
    </subcellularLocation>
</comment>
<keyword evidence="6" id="KW-0119">Carbohydrate metabolism</keyword>
<dbReference type="NCBIfam" id="TIGR01656">
    <property type="entry name" value="Histidinol-ppas"/>
    <property type="match status" value="1"/>
</dbReference>
<keyword evidence="9" id="KW-1185">Reference proteome</keyword>
<dbReference type="PANTHER" id="PTHR42891:SF1">
    <property type="entry name" value="D-GLYCERO-BETA-D-MANNO-HEPTOSE-1,7-BISPHOSPHATE 7-PHOSPHATASE"/>
    <property type="match status" value="1"/>
</dbReference>
<dbReference type="Gene3D" id="3.40.50.1000">
    <property type="entry name" value="HAD superfamily/HAD-like"/>
    <property type="match status" value="1"/>
</dbReference>
<dbReference type="NCBIfam" id="TIGR01662">
    <property type="entry name" value="HAD-SF-IIIA"/>
    <property type="match status" value="1"/>
</dbReference>
<organism evidence="8 9">
    <name type="scientific">Gluconacetobacter aggeris</name>
    <dbReference type="NCBI Taxonomy" id="1286186"/>
    <lineage>
        <taxon>Bacteria</taxon>
        <taxon>Pseudomonadati</taxon>
        <taxon>Pseudomonadota</taxon>
        <taxon>Alphaproteobacteria</taxon>
        <taxon>Acetobacterales</taxon>
        <taxon>Acetobacteraceae</taxon>
        <taxon>Gluconacetobacter</taxon>
    </lineage>
</organism>
<evidence type="ECO:0000256" key="5">
    <source>
        <dbReference type="ARBA" id="ARBA00022801"/>
    </source>
</evidence>
<gene>
    <name evidence="8" type="ORF">HLH36_14970</name>
</gene>
<dbReference type="InterPro" id="IPR036412">
    <property type="entry name" value="HAD-like_sf"/>
</dbReference>